<evidence type="ECO:0000256" key="1">
    <source>
        <dbReference type="SAM" id="Phobius"/>
    </source>
</evidence>
<dbReference type="PANTHER" id="PTHR43155:SF2">
    <property type="entry name" value="CYCLIC DI-GMP PHOSPHODIESTERASE PA4108"/>
    <property type="match status" value="1"/>
</dbReference>
<dbReference type="Pfam" id="PF13487">
    <property type="entry name" value="HD_5"/>
    <property type="match status" value="1"/>
</dbReference>
<evidence type="ECO:0000313" key="5">
    <source>
        <dbReference type="Proteomes" id="UP000199208"/>
    </source>
</evidence>
<feature type="transmembrane region" description="Helical" evidence="1">
    <location>
        <begin position="65"/>
        <end position="90"/>
    </location>
</feature>
<dbReference type="EMBL" id="FMWL01000013">
    <property type="protein sequence ID" value="SCZ80553.1"/>
    <property type="molecule type" value="Genomic_DNA"/>
</dbReference>
<feature type="transmembrane region" description="Helical" evidence="1">
    <location>
        <begin position="208"/>
        <end position="225"/>
    </location>
</feature>
<keyword evidence="1" id="KW-1133">Transmembrane helix</keyword>
<feature type="domain" description="HD" evidence="2">
    <location>
        <begin position="253"/>
        <end position="375"/>
    </location>
</feature>
<feature type="domain" description="HD-GYP" evidence="3">
    <location>
        <begin position="231"/>
        <end position="426"/>
    </location>
</feature>
<dbReference type="STRING" id="1120920.SAMN03080599_02325"/>
<dbReference type="InterPro" id="IPR006675">
    <property type="entry name" value="HDIG_dom"/>
</dbReference>
<reference evidence="4 5" key="1">
    <citation type="submission" date="2016-10" db="EMBL/GenBank/DDBJ databases">
        <authorList>
            <person name="de Groot N.N."/>
        </authorList>
    </citation>
    <scope>NUCLEOTIDE SEQUENCE [LARGE SCALE GENOMIC DNA]</scope>
    <source>
        <strain evidence="4 5">DSM 2784</strain>
    </source>
</reference>
<dbReference type="OrthoDB" id="9804747at2"/>
<keyword evidence="1" id="KW-0472">Membrane</keyword>
<proteinExistence type="predicted"/>
<dbReference type="RefSeq" id="WP_092591679.1">
    <property type="nucleotide sequence ID" value="NZ_FMWL01000013.1"/>
</dbReference>
<dbReference type="CDD" id="cd00077">
    <property type="entry name" value="HDc"/>
    <property type="match status" value="1"/>
</dbReference>
<evidence type="ECO:0000259" key="3">
    <source>
        <dbReference type="PROSITE" id="PS51832"/>
    </source>
</evidence>
<dbReference type="PROSITE" id="PS51831">
    <property type="entry name" value="HD"/>
    <property type="match status" value="1"/>
</dbReference>
<dbReference type="PANTHER" id="PTHR43155">
    <property type="entry name" value="CYCLIC DI-GMP PHOSPHODIESTERASE PA4108-RELATED"/>
    <property type="match status" value="1"/>
</dbReference>
<accession>A0A1G5S2L8</accession>
<evidence type="ECO:0000313" key="4">
    <source>
        <dbReference type="EMBL" id="SCZ80553.1"/>
    </source>
</evidence>
<dbReference type="NCBIfam" id="TIGR00277">
    <property type="entry name" value="HDIG"/>
    <property type="match status" value="1"/>
</dbReference>
<keyword evidence="1" id="KW-0812">Transmembrane</keyword>
<feature type="transmembrane region" description="Helical" evidence="1">
    <location>
        <begin position="140"/>
        <end position="170"/>
    </location>
</feature>
<protein>
    <submittedName>
        <fullName evidence="4">HDIG domain-containing protein</fullName>
    </submittedName>
</protein>
<gene>
    <name evidence="4" type="ORF">SAMN03080599_02325</name>
</gene>
<feature type="transmembrane region" description="Helical" evidence="1">
    <location>
        <begin position="182"/>
        <end position="202"/>
    </location>
</feature>
<dbReference type="Gene3D" id="1.10.3210.10">
    <property type="entry name" value="Hypothetical protein af1432"/>
    <property type="match status" value="1"/>
</dbReference>
<dbReference type="InterPro" id="IPR006674">
    <property type="entry name" value="HD_domain"/>
</dbReference>
<dbReference type="SMART" id="SM00471">
    <property type="entry name" value="HDc"/>
    <property type="match status" value="1"/>
</dbReference>
<dbReference type="InterPro" id="IPR037522">
    <property type="entry name" value="HD_GYP_dom"/>
</dbReference>
<keyword evidence="5" id="KW-1185">Reference proteome</keyword>
<organism evidence="4 5">
    <name type="scientific">Acidaminobacter hydrogenoformans DSM 2784</name>
    <dbReference type="NCBI Taxonomy" id="1120920"/>
    <lineage>
        <taxon>Bacteria</taxon>
        <taxon>Bacillati</taxon>
        <taxon>Bacillota</taxon>
        <taxon>Clostridia</taxon>
        <taxon>Peptostreptococcales</taxon>
        <taxon>Acidaminobacteraceae</taxon>
        <taxon>Acidaminobacter</taxon>
    </lineage>
</organism>
<feature type="transmembrane region" description="Helical" evidence="1">
    <location>
        <begin position="35"/>
        <end position="53"/>
    </location>
</feature>
<sequence>MKHNNIFRIFTTFIILFGFLIIFEAVQMISAETKLTSVLFFALLSLLAESMVIQVNDKKYVSLGFAIGLAAILIFDPYIAAAVNFLGTFFSIYYSEGKYHHIFNSSVYKRLFNGSAYAIGSLVAGNAYQMSHSVLPAFTVAGFGIVSIIVAVAVNVFINISIFIILFALLDRFDFKGAMHEMVWIVQNFIGISPIGVFMAILYVNSGWFMVLLVLGPLLVARYSFKLYLDMKNQYFETIKTLSNALDAKDEYTNGHSHRVAQISMILAKEMKIPVLLIDEIKTAAILHDIGKIGISDTIINKPGRLEDHEMAIIQKHPEIGANIVKDVKSLEELSSYIRYHHERYDGKGYPEGIAGETIPIEAAIIAVSDSFDAMTSDRVYRKAMSFEVALSIVKEERGKQFHPEVVDAFVRCAERGQIPKTHEMM</sequence>
<dbReference type="PROSITE" id="PS51832">
    <property type="entry name" value="HD_GYP"/>
    <property type="match status" value="1"/>
</dbReference>
<dbReference type="AlphaFoldDB" id="A0A1G5S2L8"/>
<feature type="transmembrane region" description="Helical" evidence="1">
    <location>
        <begin position="6"/>
        <end position="23"/>
    </location>
</feature>
<dbReference type="Proteomes" id="UP000199208">
    <property type="component" value="Unassembled WGS sequence"/>
</dbReference>
<dbReference type="InterPro" id="IPR003607">
    <property type="entry name" value="HD/PDEase_dom"/>
</dbReference>
<evidence type="ECO:0000259" key="2">
    <source>
        <dbReference type="PROSITE" id="PS51831"/>
    </source>
</evidence>
<dbReference type="SUPFAM" id="SSF109604">
    <property type="entry name" value="HD-domain/PDEase-like"/>
    <property type="match status" value="1"/>
</dbReference>
<name>A0A1G5S2L8_9FIRM</name>